<accession>A0A5R9GUR6</accession>
<feature type="transmembrane region" description="Helical" evidence="7">
    <location>
        <begin position="134"/>
        <end position="163"/>
    </location>
</feature>
<dbReference type="EMBL" id="VBRY01000002">
    <property type="protein sequence ID" value="TLS68705.1"/>
    <property type="molecule type" value="Genomic_DNA"/>
</dbReference>
<dbReference type="Gene3D" id="1.10.3720.10">
    <property type="entry name" value="MetI-like"/>
    <property type="match status" value="1"/>
</dbReference>
<evidence type="ECO:0000256" key="2">
    <source>
        <dbReference type="ARBA" id="ARBA00022448"/>
    </source>
</evidence>
<keyword evidence="5 7" id="KW-1133">Transmembrane helix</keyword>
<proteinExistence type="inferred from homology"/>
<sequence length="310" mass="33785">MFRRILLKRTAQALPTLLGVATLVFFLLHMVPGDPVDALLGETAMPADREALRHALHLDQPLIYQYGIYLSGLTTGNWGTSLVDHRPVLERITERIPATLSLATTSLLLALLLALPLGYWAARHAGKWQDRSAMTFSLLGVSIPNFWLGPLLMLLFAVALGWLPVSGMAQPGAMVLPTITLGTALAAILSRMARSSWLEAIHTDSIRTARAFGISERRIWWRHAARIAAVPLVTMFALQMGAVLGGAVITETVFDWPGLGLLTIEAIQQRDYPLVQGCVLLIASCYVLANLLADLLGLWLDPGQRKSQAA</sequence>
<keyword evidence="3" id="KW-1003">Cell membrane</keyword>
<dbReference type="CDD" id="cd06261">
    <property type="entry name" value="TM_PBP2"/>
    <property type="match status" value="1"/>
</dbReference>
<dbReference type="GO" id="GO:0005886">
    <property type="term" value="C:plasma membrane"/>
    <property type="evidence" value="ECO:0007669"/>
    <property type="project" value="UniProtKB-SubCell"/>
</dbReference>
<organism evidence="9 10">
    <name type="scientific">Mariprofundus erugo</name>
    <dbReference type="NCBI Taxonomy" id="2528639"/>
    <lineage>
        <taxon>Bacteria</taxon>
        <taxon>Pseudomonadati</taxon>
        <taxon>Pseudomonadota</taxon>
        <taxon>Candidatius Mariprofundia</taxon>
        <taxon>Mariprofundales</taxon>
        <taxon>Mariprofundaceae</taxon>
        <taxon>Mariprofundus</taxon>
    </lineage>
</organism>
<dbReference type="InterPro" id="IPR045621">
    <property type="entry name" value="BPD_transp_1_N"/>
</dbReference>
<keyword evidence="2 7" id="KW-0813">Transport</keyword>
<dbReference type="GO" id="GO:0071916">
    <property type="term" value="F:dipeptide transmembrane transporter activity"/>
    <property type="evidence" value="ECO:0007669"/>
    <property type="project" value="TreeGrafter"/>
</dbReference>
<dbReference type="RefSeq" id="WP_138238324.1">
    <property type="nucleotide sequence ID" value="NZ_VBRY01000002.1"/>
</dbReference>
<dbReference type="PANTHER" id="PTHR43163">
    <property type="entry name" value="DIPEPTIDE TRANSPORT SYSTEM PERMEASE PROTEIN DPPB-RELATED"/>
    <property type="match status" value="1"/>
</dbReference>
<dbReference type="Pfam" id="PF19300">
    <property type="entry name" value="BPD_transp_1_N"/>
    <property type="match status" value="1"/>
</dbReference>
<feature type="transmembrane region" description="Helical" evidence="7">
    <location>
        <begin position="274"/>
        <end position="300"/>
    </location>
</feature>
<feature type="transmembrane region" description="Helical" evidence="7">
    <location>
        <begin position="169"/>
        <end position="189"/>
    </location>
</feature>
<dbReference type="PANTHER" id="PTHR43163:SF6">
    <property type="entry name" value="DIPEPTIDE TRANSPORT SYSTEM PERMEASE PROTEIN DPPB-RELATED"/>
    <property type="match status" value="1"/>
</dbReference>
<evidence type="ECO:0000256" key="5">
    <source>
        <dbReference type="ARBA" id="ARBA00022989"/>
    </source>
</evidence>
<evidence type="ECO:0000313" key="9">
    <source>
        <dbReference type="EMBL" id="TLS68705.1"/>
    </source>
</evidence>
<keyword evidence="4 7" id="KW-0812">Transmembrane</keyword>
<dbReference type="AlphaFoldDB" id="A0A5R9GUR6"/>
<dbReference type="InterPro" id="IPR035906">
    <property type="entry name" value="MetI-like_sf"/>
</dbReference>
<protein>
    <submittedName>
        <fullName evidence="9">ABC transporter permease</fullName>
    </submittedName>
</protein>
<evidence type="ECO:0000256" key="6">
    <source>
        <dbReference type="ARBA" id="ARBA00023136"/>
    </source>
</evidence>
<evidence type="ECO:0000259" key="8">
    <source>
        <dbReference type="PROSITE" id="PS50928"/>
    </source>
</evidence>
<evidence type="ECO:0000256" key="3">
    <source>
        <dbReference type="ARBA" id="ARBA00022475"/>
    </source>
</evidence>
<comment type="subcellular location">
    <subcellularLocation>
        <location evidence="1 7">Cell membrane</location>
        <topology evidence="1 7">Multi-pass membrane protein</topology>
    </subcellularLocation>
</comment>
<keyword evidence="6 7" id="KW-0472">Membrane</keyword>
<name>A0A5R9GUR6_9PROT</name>
<dbReference type="InterPro" id="IPR000515">
    <property type="entry name" value="MetI-like"/>
</dbReference>
<dbReference type="Pfam" id="PF00528">
    <property type="entry name" value="BPD_transp_1"/>
    <property type="match status" value="1"/>
</dbReference>
<evidence type="ECO:0000313" key="10">
    <source>
        <dbReference type="Proteomes" id="UP000306585"/>
    </source>
</evidence>
<dbReference type="PROSITE" id="PS50928">
    <property type="entry name" value="ABC_TM1"/>
    <property type="match status" value="1"/>
</dbReference>
<feature type="transmembrane region" description="Helical" evidence="7">
    <location>
        <begin position="100"/>
        <end position="122"/>
    </location>
</feature>
<reference evidence="9 10" key="1">
    <citation type="journal article" date="2019" name="Appl. Environ. Microbiol.">
        <title>Environmental Evidence and Genomic Insight of Iron-oxidizing Bacteria Preference Towards More Corrosion Resistant Stainless Steel at Higher Salinities.</title>
        <authorList>
            <person name="Garrison C.E."/>
            <person name="Price K.A."/>
            <person name="Field E.K."/>
        </authorList>
    </citation>
    <scope>NUCLEOTIDE SEQUENCE [LARGE SCALE GENOMIC DNA]</scope>
    <source>
        <strain evidence="9 10">P3</strain>
    </source>
</reference>
<evidence type="ECO:0000256" key="7">
    <source>
        <dbReference type="RuleBase" id="RU363032"/>
    </source>
</evidence>
<dbReference type="Proteomes" id="UP000306585">
    <property type="component" value="Unassembled WGS sequence"/>
</dbReference>
<feature type="domain" description="ABC transmembrane type-1" evidence="8">
    <location>
        <begin position="96"/>
        <end position="293"/>
    </location>
</feature>
<gene>
    <name evidence="9" type="ORF">FEF65_03140</name>
</gene>
<comment type="similarity">
    <text evidence="7">Belongs to the binding-protein-dependent transport system permease family.</text>
</comment>
<evidence type="ECO:0000256" key="4">
    <source>
        <dbReference type="ARBA" id="ARBA00022692"/>
    </source>
</evidence>
<feature type="transmembrane region" description="Helical" evidence="7">
    <location>
        <begin position="227"/>
        <end position="254"/>
    </location>
</feature>
<comment type="caution">
    <text evidence="9">The sequence shown here is derived from an EMBL/GenBank/DDBJ whole genome shotgun (WGS) entry which is preliminary data.</text>
</comment>
<keyword evidence="10" id="KW-1185">Reference proteome</keyword>
<evidence type="ECO:0000256" key="1">
    <source>
        <dbReference type="ARBA" id="ARBA00004651"/>
    </source>
</evidence>
<dbReference type="SUPFAM" id="SSF161098">
    <property type="entry name" value="MetI-like"/>
    <property type="match status" value="1"/>
</dbReference>